<gene>
    <name evidence="1" type="ORF">METZ01_LOCUS202527</name>
</gene>
<proteinExistence type="predicted"/>
<name>A0A382EIA8_9ZZZZ</name>
<evidence type="ECO:0000313" key="1">
    <source>
        <dbReference type="EMBL" id="SVB49673.1"/>
    </source>
</evidence>
<dbReference type="AlphaFoldDB" id="A0A382EIA8"/>
<protein>
    <submittedName>
        <fullName evidence="1">Uncharacterized protein</fullName>
    </submittedName>
</protein>
<sequence length="23" mass="2541">LFYVISIKISCGFGVERKAPISI</sequence>
<reference evidence="1" key="1">
    <citation type="submission" date="2018-05" db="EMBL/GenBank/DDBJ databases">
        <authorList>
            <person name="Lanie J.A."/>
            <person name="Ng W.-L."/>
            <person name="Kazmierczak K.M."/>
            <person name="Andrzejewski T.M."/>
            <person name="Davidsen T.M."/>
            <person name="Wayne K.J."/>
            <person name="Tettelin H."/>
            <person name="Glass J.I."/>
            <person name="Rusch D."/>
            <person name="Podicherti R."/>
            <person name="Tsui H.-C.T."/>
            <person name="Winkler M.E."/>
        </authorList>
    </citation>
    <scope>NUCLEOTIDE SEQUENCE</scope>
</reference>
<accession>A0A382EIA8</accession>
<dbReference type="EMBL" id="UINC01044344">
    <property type="protein sequence ID" value="SVB49673.1"/>
    <property type="molecule type" value="Genomic_DNA"/>
</dbReference>
<organism evidence="1">
    <name type="scientific">marine metagenome</name>
    <dbReference type="NCBI Taxonomy" id="408172"/>
    <lineage>
        <taxon>unclassified sequences</taxon>
        <taxon>metagenomes</taxon>
        <taxon>ecological metagenomes</taxon>
    </lineage>
</organism>
<feature type="non-terminal residue" evidence="1">
    <location>
        <position position="1"/>
    </location>
</feature>